<dbReference type="InterPro" id="IPR029069">
    <property type="entry name" value="HotDog_dom_sf"/>
</dbReference>
<dbReference type="InterPro" id="IPR006683">
    <property type="entry name" value="Thioestr_dom"/>
</dbReference>
<reference evidence="2 3" key="1">
    <citation type="journal article" date="2023" name="Commun. Biol.">
        <title>Genome analysis of Parmales, the sister group of diatoms, reveals the evolutionary specialization of diatoms from phago-mixotrophs to photoautotrophs.</title>
        <authorList>
            <person name="Ban H."/>
            <person name="Sato S."/>
            <person name="Yoshikawa S."/>
            <person name="Yamada K."/>
            <person name="Nakamura Y."/>
            <person name="Ichinomiya M."/>
            <person name="Sato N."/>
            <person name="Blanc-Mathieu R."/>
            <person name="Endo H."/>
            <person name="Kuwata A."/>
            <person name="Ogata H."/>
        </authorList>
    </citation>
    <scope>NUCLEOTIDE SEQUENCE [LARGE SCALE GENOMIC DNA]</scope>
</reference>
<accession>A0ABQ6NCG8</accession>
<dbReference type="Proteomes" id="UP001165060">
    <property type="component" value="Unassembled WGS sequence"/>
</dbReference>
<evidence type="ECO:0000313" key="2">
    <source>
        <dbReference type="EMBL" id="GMI57446.1"/>
    </source>
</evidence>
<dbReference type="Pfam" id="PF03061">
    <property type="entry name" value="4HBT"/>
    <property type="match status" value="1"/>
</dbReference>
<dbReference type="SUPFAM" id="SSF54637">
    <property type="entry name" value="Thioesterase/thiol ester dehydrase-isomerase"/>
    <property type="match status" value="1"/>
</dbReference>
<dbReference type="InterPro" id="IPR052061">
    <property type="entry name" value="PTE-AB_protein"/>
</dbReference>
<keyword evidence="3" id="KW-1185">Reference proteome</keyword>
<organism evidence="2 3">
    <name type="scientific">Tetraparma gracilis</name>
    <dbReference type="NCBI Taxonomy" id="2962635"/>
    <lineage>
        <taxon>Eukaryota</taxon>
        <taxon>Sar</taxon>
        <taxon>Stramenopiles</taxon>
        <taxon>Ochrophyta</taxon>
        <taxon>Bolidophyceae</taxon>
        <taxon>Parmales</taxon>
        <taxon>Triparmaceae</taxon>
        <taxon>Tetraparma</taxon>
    </lineage>
</organism>
<evidence type="ECO:0000313" key="3">
    <source>
        <dbReference type="Proteomes" id="UP001165060"/>
    </source>
</evidence>
<proteinExistence type="predicted"/>
<sequence length="213" mass="22808">MFARAAAARLTPAALGSAAVAGGLLLSSQQREEAFCLATPPKQLFRPVTVTPSFRASHAIHENLVKPSAVAHYSVFAAHDNTGNSAERPLVQVNLKFGNKVNGHKGIVHGGVASLLFDDAFGFAYFSATAGPDAKDFLLGFTANLTVNYRAPLRENSEAVLKVWLEGIEGRKVKLRGRLQSEGGEVVYSEASALFIIDRSMKKISIVGLVEEK</sequence>
<dbReference type="PANTHER" id="PTHR47260">
    <property type="entry name" value="UPF0644 PROTEIN PB2B4.06"/>
    <property type="match status" value="1"/>
</dbReference>
<dbReference type="PANTHER" id="PTHR47260:SF1">
    <property type="entry name" value="UPF0644 PROTEIN PB2B4.06"/>
    <property type="match status" value="1"/>
</dbReference>
<evidence type="ECO:0000259" key="1">
    <source>
        <dbReference type="Pfam" id="PF03061"/>
    </source>
</evidence>
<name>A0ABQ6NCG8_9STRA</name>
<dbReference type="CDD" id="cd03443">
    <property type="entry name" value="PaaI_thioesterase"/>
    <property type="match status" value="1"/>
</dbReference>
<dbReference type="Gene3D" id="3.10.129.10">
    <property type="entry name" value="Hotdog Thioesterase"/>
    <property type="match status" value="1"/>
</dbReference>
<protein>
    <recommendedName>
        <fullName evidence="1">Thioesterase domain-containing protein</fullName>
    </recommendedName>
</protein>
<comment type="caution">
    <text evidence="2">The sequence shown here is derived from an EMBL/GenBank/DDBJ whole genome shotgun (WGS) entry which is preliminary data.</text>
</comment>
<dbReference type="EMBL" id="BRYB01006431">
    <property type="protein sequence ID" value="GMI57446.1"/>
    <property type="molecule type" value="Genomic_DNA"/>
</dbReference>
<gene>
    <name evidence="2" type="ORF">TeGR_g2204</name>
</gene>
<feature type="domain" description="Thioesterase" evidence="1">
    <location>
        <begin position="106"/>
        <end position="187"/>
    </location>
</feature>